<dbReference type="AlphaFoldDB" id="A0A164NZV6"/>
<evidence type="ECO:0000313" key="2">
    <source>
        <dbReference type="Proteomes" id="UP000076722"/>
    </source>
</evidence>
<proteinExistence type="predicted"/>
<name>A0A164NZV6_9AGAM</name>
<dbReference type="EMBL" id="KV419439">
    <property type="protein sequence ID" value="KZS88213.1"/>
    <property type="molecule type" value="Genomic_DNA"/>
</dbReference>
<evidence type="ECO:0000313" key="1">
    <source>
        <dbReference type="EMBL" id="KZS88213.1"/>
    </source>
</evidence>
<keyword evidence="2" id="KW-1185">Reference proteome</keyword>
<reference evidence="1 2" key="1">
    <citation type="journal article" date="2016" name="Mol. Biol. Evol.">
        <title>Comparative Genomics of Early-Diverging Mushroom-Forming Fungi Provides Insights into the Origins of Lignocellulose Decay Capabilities.</title>
        <authorList>
            <person name="Nagy L.G."/>
            <person name="Riley R."/>
            <person name="Tritt A."/>
            <person name="Adam C."/>
            <person name="Daum C."/>
            <person name="Floudas D."/>
            <person name="Sun H."/>
            <person name="Yadav J.S."/>
            <person name="Pangilinan J."/>
            <person name="Larsson K.H."/>
            <person name="Matsuura K."/>
            <person name="Barry K."/>
            <person name="Labutti K."/>
            <person name="Kuo R."/>
            <person name="Ohm R.A."/>
            <person name="Bhattacharya S.S."/>
            <person name="Shirouzu T."/>
            <person name="Yoshinaga Y."/>
            <person name="Martin F.M."/>
            <person name="Grigoriev I.V."/>
            <person name="Hibbett D.S."/>
        </authorList>
    </citation>
    <scope>NUCLEOTIDE SEQUENCE [LARGE SCALE GENOMIC DNA]</scope>
    <source>
        <strain evidence="1 2">HHB9708</strain>
    </source>
</reference>
<accession>A0A164NZV6</accession>
<sequence length="170" mass="19441">MDNTFWSGDVYPSHVTVFDAECRALQIHKLPAPSILTRCTHLALEFAWIDFPSFSYLIERLPSVTHLGIYSTSLQFVDADQLGGFCKRHSSPRMVVIAASRTRWNAQDEDVELPKDKPSKFEAVDKRVAFIKLADHMKKGASRECWEANARGRRGIWEYGRARLEQLGRT</sequence>
<gene>
    <name evidence="1" type="ORF">SISNIDRAFT_460094</name>
</gene>
<organism evidence="1 2">
    <name type="scientific">Sistotremastrum niveocremeum HHB9708</name>
    <dbReference type="NCBI Taxonomy" id="1314777"/>
    <lineage>
        <taxon>Eukaryota</taxon>
        <taxon>Fungi</taxon>
        <taxon>Dikarya</taxon>
        <taxon>Basidiomycota</taxon>
        <taxon>Agaricomycotina</taxon>
        <taxon>Agaricomycetes</taxon>
        <taxon>Sistotremastrales</taxon>
        <taxon>Sistotremastraceae</taxon>
        <taxon>Sertulicium</taxon>
        <taxon>Sertulicium niveocremeum</taxon>
    </lineage>
</organism>
<dbReference type="Proteomes" id="UP000076722">
    <property type="component" value="Unassembled WGS sequence"/>
</dbReference>
<protein>
    <submittedName>
        <fullName evidence="1">Uncharacterized protein</fullName>
    </submittedName>
</protein>